<dbReference type="EMBL" id="ML976726">
    <property type="protein sequence ID" value="KAF1967914.1"/>
    <property type="molecule type" value="Genomic_DNA"/>
</dbReference>
<dbReference type="Gene3D" id="3.30.420.10">
    <property type="entry name" value="Ribonuclease H-like superfamily/Ribonuclease H"/>
    <property type="match status" value="1"/>
</dbReference>
<gene>
    <name evidence="2" type="ORF">BU23DRAFT_481887</name>
</gene>
<feature type="domain" description="Tc1-like transposase DDE" evidence="1">
    <location>
        <begin position="238"/>
        <end position="304"/>
    </location>
</feature>
<name>A0A6A5UT97_9PLEO</name>
<feature type="non-terminal residue" evidence="2">
    <location>
        <position position="1"/>
    </location>
</feature>
<dbReference type="Proteomes" id="UP000800036">
    <property type="component" value="Unassembled WGS sequence"/>
</dbReference>
<accession>A0A6A5UT97</accession>
<proteinExistence type="predicted"/>
<evidence type="ECO:0000313" key="3">
    <source>
        <dbReference type="Proteomes" id="UP000800036"/>
    </source>
</evidence>
<dbReference type="Pfam" id="PF13358">
    <property type="entry name" value="DDE_3"/>
    <property type="match status" value="1"/>
</dbReference>
<sequence length="332" mass="38573">EQKAAIIAVATQDKEAREKQSWQAIADGDFDHLGLPIKLSVTTFENLMYQSGYGRRAPGRKPTLNDAQRKHRLEWALAHNPDLHEYGDRLGSNYQRVIFTDETPARVGEQRGLLRAWAKEDEIYHPDVKRPKNRNNCALQFYGSFTYDAKGPCYIYGTESPEAKKLTKQALNEENQRNKEQRQQLVPRARTALRELGDANANSRAWAWAKHHELKRGDRSRGGVDGYRHREEVLKPLLVPWINSLYEEGRAPLLLEDGAPAHTSKIAVEYLEVSHIQKLNWPGHSPDVNAAEHCWPWIRRHITQDFMPFTCEEQCRRQWEYEWEQMPTELLN</sequence>
<reference evidence="2" key="1">
    <citation type="journal article" date="2020" name="Stud. Mycol.">
        <title>101 Dothideomycetes genomes: a test case for predicting lifestyles and emergence of pathogens.</title>
        <authorList>
            <person name="Haridas S."/>
            <person name="Albert R."/>
            <person name="Binder M."/>
            <person name="Bloem J."/>
            <person name="Labutti K."/>
            <person name="Salamov A."/>
            <person name="Andreopoulos B."/>
            <person name="Baker S."/>
            <person name="Barry K."/>
            <person name="Bills G."/>
            <person name="Bluhm B."/>
            <person name="Cannon C."/>
            <person name="Castanera R."/>
            <person name="Culley D."/>
            <person name="Daum C."/>
            <person name="Ezra D."/>
            <person name="Gonzalez J."/>
            <person name="Henrissat B."/>
            <person name="Kuo A."/>
            <person name="Liang C."/>
            <person name="Lipzen A."/>
            <person name="Lutzoni F."/>
            <person name="Magnuson J."/>
            <person name="Mondo S."/>
            <person name="Nolan M."/>
            <person name="Ohm R."/>
            <person name="Pangilinan J."/>
            <person name="Park H.-J."/>
            <person name="Ramirez L."/>
            <person name="Alfaro M."/>
            <person name="Sun H."/>
            <person name="Tritt A."/>
            <person name="Yoshinaga Y."/>
            <person name="Zwiers L.-H."/>
            <person name="Turgeon B."/>
            <person name="Goodwin S."/>
            <person name="Spatafora J."/>
            <person name="Crous P."/>
            <person name="Grigoriev I."/>
        </authorList>
    </citation>
    <scope>NUCLEOTIDE SEQUENCE</scope>
    <source>
        <strain evidence="2">CBS 107.79</strain>
    </source>
</reference>
<evidence type="ECO:0000313" key="2">
    <source>
        <dbReference type="EMBL" id="KAF1967914.1"/>
    </source>
</evidence>
<protein>
    <recommendedName>
        <fullName evidence="1">Tc1-like transposase DDE domain-containing protein</fullName>
    </recommendedName>
</protein>
<dbReference type="InterPro" id="IPR038717">
    <property type="entry name" value="Tc1-like_DDE_dom"/>
</dbReference>
<dbReference type="AlphaFoldDB" id="A0A6A5UT97"/>
<evidence type="ECO:0000259" key="1">
    <source>
        <dbReference type="Pfam" id="PF13358"/>
    </source>
</evidence>
<keyword evidence="3" id="KW-1185">Reference proteome</keyword>
<organism evidence="2 3">
    <name type="scientific">Bimuria novae-zelandiae CBS 107.79</name>
    <dbReference type="NCBI Taxonomy" id="1447943"/>
    <lineage>
        <taxon>Eukaryota</taxon>
        <taxon>Fungi</taxon>
        <taxon>Dikarya</taxon>
        <taxon>Ascomycota</taxon>
        <taxon>Pezizomycotina</taxon>
        <taxon>Dothideomycetes</taxon>
        <taxon>Pleosporomycetidae</taxon>
        <taxon>Pleosporales</taxon>
        <taxon>Massarineae</taxon>
        <taxon>Didymosphaeriaceae</taxon>
        <taxon>Bimuria</taxon>
    </lineage>
</organism>
<dbReference type="GO" id="GO:0003676">
    <property type="term" value="F:nucleic acid binding"/>
    <property type="evidence" value="ECO:0007669"/>
    <property type="project" value="InterPro"/>
</dbReference>
<dbReference type="InterPro" id="IPR036397">
    <property type="entry name" value="RNaseH_sf"/>
</dbReference>
<dbReference type="OrthoDB" id="3792558at2759"/>